<dbReference type="OrthoDB" id="769570at2"/>
<keyword evidence="3" id="KW-1185">Reference proteome</keyword>
<name>A0A179DLB6_9SPHI</name>
<dbReference type="AlphaFoldDB" id="A0A179DLB6"/>
<evidence type="ECO:0000313" key="3">
    <source>
        <dbReference type="Proteomes" id="UP000078459"/>
    </source>
</evidence>
<keyword evidence="1" id="KW-1133">Transmembrane helix</keyword>
<feature type="transmembrane region" description="Helical" evidence="1">
    <location>
        <begin position="6"/>
        <end position="30"/>
    </location>
</feature>
<reference evidence="2 3" key="2">
    <citation type="submission" date="2016-06" db="EMBL/GenBank/DDBJ databases">
        <title>Pedobacter psychrophilus sp. nov., isolated from Antarctic fragmentary rock.</title>
        <authorList>
            <person name="Svec P."/>
        </authorList>
    </citation>
    <scope>NUCLEOTIDE SEQUENCE [LARGE SCALE GENOMIC DNA]</scope>
    <source>
        <strain evidence="2 3">CCM 8644</strain>
    </source>
</reference>
<keyword evidence="1" id="KW-0812">Transmembrane</keyword>
<proteinExistence type="predicted"/>
<dbReference type="EMBL" id="LWHJ01000016">
    <property type="protein sequence ID" value="OAQ41213.1"/>
    <property type="molecule type" value="Genomic_DNA"/>
</dbReference>
<evidence type="ECO:0000313" key="2">
    <source>
        <dbReference type="EMBL" id="OAQ41213.1"/>
    </source>
</evidence>
<dbReference type="Proteomes" id="UP000078459">
    <property type="component" value="Unassembled WGS sequence"/>
</dbReference>
<comment type="caution">
    <text evidence="2">The sequence shown here is derived from an EMBL/GenBank/DDBJ whole genome shotgun (WGS) entry which is preliminary data.</text>
</comment>
<sequence length="183" mass="22165">MGFGFNLFFVFIIAPLIAILTLVFIVSWIFTRQKIYIKIIGTIWFLIFGFIILIGTIQWLTSKTELNKNDYYGHYIINRDFFPGRQANWQYETYRFEIKKNDSIYFYVTNKEKILKTYRGTIQTTDPSQYSSERLIINMEQPIHHILKTDPTTYRSSWNFYLVFYSEKFNNLYFKKGKWRPLD</sequence>
<gene>
    <name evidence="2" type="ORF">A5893_17380</name>
</gene>
<evidence type="ECO:0000256" key="1">
    <source>
        <dbReference type="SAM" id="Phobius"/>
    </source>
</evidence>
<protein>
    <submittedName>
        <fullName evidence="2">Uncharacterized protein</fullName>
    </submittedName>
</protein>
<organism evidence="2 3">
    <name type="scientific">Pedobacter psychrophilus</name>
    <dbReference type="NCBI Taxonomy" id="1826909"/>
    <lineage>
        <taxon>Bacteria</taxon>
        <taxon>Pseudomonadati</taxon>
        <taxon>Bacteroidota</taxon>
        <taxon>Sphingobacteriia</taxon>
        <taxon>Sphingobacteriales</taxon>
        <taxon>Sphingobacteriaceae</taxon>
        <taxon>Pedobacter</taxon>
    </lineage>
</organism>
<reference evidence="2 3" key="1">
    <citation type="submission" date="2016-04" db="EMBL/GenBank/DDBJ databases">
        <authorList>
            <person name="Evans L.H."/>
            <person name="Alamgir A."/>
            <person name="Owens N."/>
            <person name="Weber N.D."/>
            <person name="Virtaneva K."/>
            <person name="Barbian K."/>
            <person name="Babar A."/>
            <person name="Rosenke K."/>
        </authorList>
    </citation>
    <scope>NUCLEOTIDE SEQUENCE [LARGE SCALE GENOMIC DNA]</scope>
    <source>
        <strain evidence="2 3">CCM 8644</strain>
    </source>
</reference>
<accession>A0A179DLB6</accession>
<keyword evidence="1" id="KW-0472">Membrane</keyword>
<feature type="transmembrane region" description="Helical" evidence="1">
    <location>
        <begin position="42"/>
        <end position="60"/>
    </location>
</feature>